<evidence type="ECO:0000313" key="2">
    <source>
        <dbReference type="Proteomes" id="UP000284706"/>
    </source>
</evidence>
<organism evidence="1 2">
    <name type="scientific">Gymnopilus dilepis</name>
    <dbReference type="NCBI Taxonomy" id="231916"/>
    <lineage>
        <taxon>Eukaryota</taxon>
        <taxon>Fungi</taxon>
        <taxon>Dikarya</taxon>
        <taxon>Basidiomycota</taxon>
        <taxon>Agaricomycotina</taxon>
        <taxon>Agaricomycetes</taxon>
        <taxon>Agaricomycetidae</taxon>
        <taxon>Agaricales</taxon>
        <taxon>Agaricineae</taxon>
        <taxon>Hymenogastraceae</taxon>
        <taxon>Gymnopilus</taxon>
    </lineage>
</organism>
<comment type="caution">
    <text evidence="1">The sequence shown here is derived from an EMBL/GenBank/DDBJ whole genome shotgun (WGS) entry which is preliminary data.</text>
</comment>
<keyword evidence="2" id="KW-1185">Reference proteome</keyword>
<evidence type="ECO:0000313" key="1">
    <source>
        <dbReference type="EMBL" id="PPR03198.1"/>
    </source>
</evidence>
<dbReference type="Proteomes" id="UP000284706">
    <property type="component" value="Unassembled WGS sequence"/>
</dbReference>
<protein>
    <submittedName>
        <fullName evidence="1">Uncharacterized protein</fullName>
    </submittedName>
</protein>
<dbReference type="EMBL" id="NHYE01000764">
    <property type="protein sequence ID" value="PPR03198.1"/>
    <property type="molecule type" value="Genomic_DNA"/>
</dbReference>
<dbReference type="InParanoid" id="A0A409YJN2"/>
<name>A0A409YJN2_9AGAR</name>
<accession>A0A409YJN2</accession>
<proteinExistence type="predicted"/>
<dbReference type="AlphaFoldDB" id="A0A409YJN2"/>
<gene>
    <name evidence="1" type="ORF">CVT26_008046</name>
</gene>
<reference evidence="1 2" key="1">
    <citation type="journal article" date="2018" name="Evol. Lett.">
        <title>Horizontal gene cluster transfer increased hallucinogenic mushroom diversity.</title>
        <authorList>
            <person name="Reynolds H.T."/>
            <person name="Vijayakumar V."/>
            <person name="Gluck-Thaler E."/>
            <person name="Korotkin H.B."/>
            <person name="Matheny P.B."/>
            <person name="Slot J.C."/>
        </authorList>
    </citation>
    <scope>NUCLEOTIDE SEQUENCE [LARGE SCALE GENOMIC DNA]</scope>
    <source>
        <strain evidence="1 2">SRW20</strain>
    </source>
</reference>
<sequence length="294" mass="32939">MAPCSLLQIRTKLLVDFIQDLGLQDTTLQDVIKDVILASLLNRATDGSMQGFLRVHQDAFSEAELLIYGASSRFRLKPSSKQRLLSELRCTLATVTDVFYGGSGTTQCEPHTGNQSKGSLPDTIAAFKENIETLRGEVWTTAFHLKDMADSINQYHDVLHQELKRAITTTFPAYNDARSADADLLAATIESSLIRLSLAHARSERAIYHHQPNQESRNIAQAISISFSKLKKEEVAMKKESDSLDCQLKEYEAMLQLVDGGDGGYRQIIDDWTKVKQDTEECLRDLRRLGWTGD</sequence>
<dbReference type="OrthoDB" id="3244737at2759"/>